<dbReference type="InterPro" id="IPR003462">
    <property type="entry name" value="ODC_Mu_crystall"/>
</dbReference>
<dbReference type="Gene3D" id="3.30.1780.10">
    <property type="entry name" value="ornithine cyclodeaminase, domain 1"/>
    <property type="match status" value="1"/>
</dbReference>
<comment type="caution">
    <text evidence="1">The sequence shown here is derived from an EMBL/GenBank/DDBJ whole genome shotgun (WGS) entry which is preliminary data.</text>
</comment>
<protein>
    <submittedName>
        <fullName evidence="1">Delta(1)-pyrroline-2-carboxylate reductase</fullName>
    </submittedName>
</protein>
<dbReference type="EMBL" id="WNDQ01000023">
    <property type="protein sequence ID" value="KAF1021335.1"/>
    <property type="molecule type" value="Genomic_DNA"/>
</dbReference>
<reference evidence="2" key="1">
    <citation type="journal article" date="2020" name="MBio">
        <title>Horizontal gene transfer to a defensive symbiont with a reduced genome amongst a multipartite beetle microbiome.</title>
        <authorList>
            <person name="Waterworth S.C."/>
            <person name="Florez L.V."/>
            <person name="Rees E.R."/>
            <person name="Hertweck C."/>
            <person name="Kaltenpoth M."/>
            <person name="Kwan J.C."/>
        </authorList>
    </citation>
    <scope>NUCLEOTIDE SEQUENCE [LARGE SCALE GENOMIC DNA]</scope>
</reference>
<name>A0A7V8JQM0_9BURK</name>
<evidence type="ECO:0000313" key="1">
    <source>
        <dbReference type="EMBL" id="KAF1021335.1"/>
    </source>
</evidence>
<dbReference type="Pfam" id="PF02423">
    <property type="entry name" value="OCD_Mu_crystall"/>
    <property type="match status" value="1"/>
</dbReference>
<evidence type="ECO:0000313" key="2">
    <source>
        <dbReference type="Proteomes" id="UP000461670"/>
    </source>
</evidence>
<dbReference type="Proteomes" id="UP000461670">
    <property type="component" value="Unassembled WGS sequence"/>
</dbReference>
<sequence>MRLSPAPSAKANGRPHLPVLELGALLSGQMRLGRRADDITVFDMTGIALQDLTVARSLYQRALRDGLGVSLAWPW</sequence>
<dbReference type="InterPro" id="IPR023401">
    <property type="entry name" value="ODC_N"/>
</dbReference>
<dbReference type="InterPro" id="IPR036291">
    <property type="entry name" value="NAD(P)-bd_dom_sf"/>
</dbReference>
<accession>A0A7V8JQM0</accession>
<dbReference type="AlphaFoldDB" id="A0A7V8JQM0"/>
<dbReference type="SUPFAM" id="SSF51735">
    <property type="entry name" value="NAD(P)-binding Rossmann-fold domains"/>
    <property type="match status" value="1"/>
</dbReference>
<dbReference type="Gene3D" id="3.40.50.720">
    <property type="entry name" value="NAD(P)-binding Rossmann-like Domain"/>
    <property type="match status" value="1"/>
</dbReference>
<gene>
    <name evidence="1" type="ORF">GAK30_01956</name>
</gene>
<organism evidence="1 2">
    <name type="scientific">Paracidovorax wautersii</name>
    <dbReference type="NCBI Taxonomy" id="1177982"/>
    <lineage>
        <taxon>Bacteria</taxon>
        <taxon>Pseudomonadati</taxon>
        <taxon>Pseudomonadota</taxon>
        <taxon>Betaproteobacteria</taxon>
        <taxon>Burkholderiales</taxon>
        <taxon>Comamonadaceae</taxon>
        <taxon>Paracidovorax</taxon>
    </lineage>
</organism>
<proteinExistence type="predicted"/>